<dbReference type="AlphaFoldDB" id="A0A9P8QDW8"/>
<feature type="compositionally biased region" description="Polar residues" evidence="2">
    <location>
        <begin position="257"/>
        <end position="267"/>
    </location>
</feature>
<evidence type="ECO:0000313" key="3">
    <source>
        <dbReference type="EMBL" id="KAH3687747.1"/>
    </source>
</evidence>
<feature type="region of interest" description="Disordered" evidence="2">
    <location>
        <begin position="541"/>
        <end position="560"/>
    </location>
</feature>
<feature type="region of interest" description="Disordered" evidence="2">
    <location>
        <begin position="364"/>
        <end position="428"/>
    </location>
</feature>
<evidence type="ECO:0000313" key="4">
    <source>
        <dbReference type="Proteomes" id="UP000774326"/>
    </source>
</evidence>
<comment type="caution">
    <text evidence="3">The sequence shown here is derived from an EMBL/GenBank/DDBJ whole genome shotgun (WGS) entry which is preliminary data.</text>
</comment>
<organism evidence="3 4">
    <name type="scientific">Wickerhamomyces pijperi</name>
    <name type="common">Yeast</name>
    <name type="synonym">Pichia pijperi</name>
    <dbReference type="NCBI Taxonomy" id="599730"/>
    <lineage>
        <taxon>Eukaryota</taxon>
        <taxon>Fungi</taxon>
        <taxon>Dikarya</taxon>
        <taxon>Ascomycota</taxon>
        <taxon>Saccharomycotina</taxon>
        <taxon>Saccharomycetes</taxon>
        <taxon>Phaffomycetales</taxon>
        <taxon>Wickerhamomycetaceae</taxon>
        <taxon>Wickerhamomyces</taxon>
    </lineage>
</organism>
<gene>
    <name evidence="3" type="ORF">WICPIJ_001276</name>
</gene>
<feature type="region of interest" description="Disordered" evidence="2">
    <location>
        <begin position="238"/>
        <end position="280"/>
    </location>
</feature>
<feature type="compositionally biased region" description="Polar residues" evidence="2">
    <location>
        <begin position="36"/>
        <end position="71"/>
    </location>
</feature>
<keyword evidence="4" id="KW-1185">Reference proteome</keyword>
<feature type="compositionally biased region" description="Acidic residues" evidence="2">
    <location>
        <begin position="386"/>
        <end position="401"/>
    </location>
</feature>
<keyword evidence="1" id="KW-0175">Coiled coil</keyword>
<evidence type="ECO:0000256" key="1">
    <source>
        <dbReference type="SAM" id="Coils"/>
    </source>
</evidence>
<feature type="compositionally biased region" description="Low complexity" evidence="2">
    <location>
        <begin position="305"/>
        <end position="318"/>
    </location>
</feature>
<name>A0A9P8QDW8_WICPI</name>
<reference evidence="3" key="2">
    <citation type="submission" date="2021-01" db="EMBL/GenBank/DDBJ databases">
        <authorList>
            <person name="Schikora-Tamarit M.A."/>
        </authorList>
    </citation>
    <scope>NUCLEOTIDE SEQUENCE</scope>
    <source>
        <strain evidence="3">CBS2887</strain>
    </source>
</reference>
<feature type="compositionally biased region" description="Basic and acidic residues" evidence="2">
    <location>
        <begin position="402"/>
        <end position="414"/>
    </location>
</feature>
<dbReference type="EMBL" id="JAEUBG010000638">
    <property type="protein sequence ID" value="KAH3687747.1"/>
    <property type="molecule type" value="Genomic_DNA"/>
</dbReference>
<feature type="coiled-coil region" evidence="1">
    <location>
        <begin position="207"/>
        <end position="237"/>
    </location>
</feature>
<proteinExistence type="predicted"/>
<feature type="compositionally biased region" description="Polar residues" evidence="2">
    <location>
        <begin position="368"/>
        <end position="380"/>
    </location>
</feature>
<protein>
    <submittedName>
        <fullName evidence="3">Uncharacterized protein</fullName>
    </submittedName>
</protein>
<feature type="region of interest" description="Disordered" evidence="2">
    <location>
        <begin position="595"/>
        <end position="639"/>
    </location>
</feature>
<reference evidence="3" key="1">
    <citation type="journal article" date="2021" name="Open Biol.">
        <title>Shared evolutionary footprints suggest mitochondrial oxidative damage underlies multiple complex I losses in fungi.</title>
        <authorList>
            <person name="Schikora-Tamarit M.A."/>
            <person name="Marcet-Houben M."/>
            <person name="Nosek J."/>
            <person name="Gabaldon T."/>
        </authorList>
    </citation>
    <scope>NUCLEOTIDE SEQUENCE</scope>
    <source>
        <strain evidence="3">CBS2887</strain>
    </source>
</reference>
<dbReference type="Proteomes" id="UP000774326">
    <property type="component" value="Unassembled WGS sequence"/>
</dbReference>
<feature type="region of interest" description="Disordered" evidence="2">
    <location>
        <begin position="1"/>
        <end position="127"/>
    </location>
</feature>
<sequence>MQSDTPISFEPDTSDFTEKPATVKLSRSIGDRPNSAAISSKIKSLNTKPTKSEVQSENSKSDNTPALNISFNDEAMNPEPVASITLPKDFSPGEPQRQKHPPSAKSPASATNQKQKQKRKPLNRPILLEELAGVGNIPLNKKKNRQGANTDVVVLNAPSDLPSPRSFDLLPPGFSALAAAAQRAHLESQNVSEDSDLPLEESLSLDLRDLYEEEEERQETLDNAQSLKLENESLIRTLTPEKSKDKRSKLLSKSLSTSRVENGTAPDQQKLAMSARSLSQQPTLYAKRNLSIKMSSHVQNSGANSSQLSTQPSSSILTNTSQSRMASAKVATGFSTTSLGTSTSYYTAKSSPSQITNSAQESPLLALPSSNNNYNTSVITRPTKEEDSDSLLENNDYDNLDSPDKDYNELDHKPPFLPSQQSYNGFGKPSLRQTVIQRQSARISPLSDPLVEHMEERLARWNGPQSSSSAADAINGRHPYQRQDIPILEPQLVQKDSPKTGETETNTSIESILRSAYVSNQLPLNCPQRQVTFREEVRTLDKNDRSGVQPLSPQSNNSIQDSLDFVYQPTDSTAHPQQIPDSASVSSSIMERINSISQHSSQTRERSASNLDVSDVVTERTPEALPLNSGDLRDLSKGGNRHVHNLNDNPFVLQRVEPDPISGFGAYDPRRTAALEEEGFWRQFGECCFFTITCGCLDADDMDDY</sequence>
<dbReference type="OrthoDB" id="4062164at2759"/>
<evidence type="ECO:0000256" key="2">
    <source>
        <dbReference type="SAM" id="MobiDB-lite"/>
    </source>
</evidence>
<accession>A0A9P8QDW8</accession>
<feature type="compositionally biased region" description="Polar residues" evidence="2">
    <location>
        <begin position="549"/>
        <end position="560"/>
    </location>
</feature>
<feature type="region of interest" description="Disordered" evidence="2">
    <location>
        <begin position="296"/>
        <end position="321"/>
    </location>
</feature>